<feature type="transmembrane region" description="Helical" evidence="7">
    <location>
        <begin position="190"/>
        <end position="215"/>
    </location>
</feature>
<dbReference type="InterPro" id="IPR036721">
    <property type="entry name" value="RCK_C_sf"/>
</dbReference>
<evidence type="ECO:0000256" key="2">
    <source>
        <dbReference type="ARBA" id="ARBA00022448"/>
    </source>
</evidence>
<dbReference type="Gene3D" id="3.30.70.1450">
    <property type="entry name" value="Regulator of K+ conductance, C-terminal domain"/>
    <property type="match status" value="2"/>
</dbReference>
<name>A0A4R6XYD0_9GAMM</name>
<feature type="transmembrane region" description="Helical" evidence="7">
    <location>
        <begin position="446"/>
        <end position="463"/>
    </location>
</feature>
<feature type="transmembrane region" description="Helical" evidence="7">
    <location>
        <begin position="589"/>
        <end position="611"/>
    </location>
</feature>
<evidence type="ECO:0000259" key="8">
    <source>
        <dbReference type="PROSITE" id="PS51202"/>
    </source>
</evidence>
<dbReference type="Proteomes" id="UP000295724">
    <property type="component" value="Unassembled WGS sequence"/>
</dbReference>
<organism evidence="9 10">
    <name type="scientific">Marinicella litoralis</name>
    <dbReference type="NCBI Taxonomy" id="644220"/>
    <lineage>
        <taxon>Bacteria</taxon>
        <taxon>Pseudomonadati</taxon>
        <taxon>Pseudomonadota</taxon>
        <taxon>Gammaproteobacteria</taxon>
        <taxon>Lysobacterales</taxon>
        <taxon>Marinicellaceae</taxon>
        <taxon>Marinicella</taxon>
    </lineage>
</organism>
<dbReference type="SUPFAM" id="SSF116726">
    <property type="entry name" value="TrkA C-terminal domain-like"/>
    <property type="match status" value="2"/>
</dbReference>
<proteinExistence type="predicted"/>
<dbReference type="InterPro" id="IPR004680">
    <property type="entry name" value="Cit_transptr-like_dom"/>
</dbReference>
<keyword evidence="5 7" id="KW-1133">Transmembrane helix</keyword>
<sequence>MEMLPLTNEMLMVFAILAYTVLMFITEVIRIDVAALLILVMLGLSGLVPDAHLFDGFASNAVIAIIAVMILGAGLDRTGVMTAVANFILKIGGKTEKSVMPVVSLTVGGISGFMQNVGATALFLPVMSKISSAAELPISRLLMPMGFCAILGGTVTMVGSSPLILLNDLIETSNRSLPPGADTMESFDLFATTPIGLALLASGVLYFLLIGRFLLPQAKEMSHINNHKSDSYFRDTYGIDKNITEMIVNKDSPLVGKMIQELEFDNHIPNIVALFTEGESMLSPPRSKFIWNGAILGVMGSADQVKDFAEEFNLTVLPKLKQFKLDFNPSISGTSEAVVVPGSRYLGVKLSEFHFRKEFAITILAVSRSNRIYTGEEMYDLELQLGDTFIIHGRWTDQMGLGRSRNVALVSDIPAEPQRPQKIPFALLFFALSLSLVIFTDLKLSLSLLTGAIGMIIFGVLNMDEAYRAVSWKTVFLLACLIPLGYAMEHTGAAAWIAQNVIQILGTVPQIVYQLAIACLATLFSLVMSNVGATVLLVPLAINIALETGGNPVVYALIVAISTSNAFLLPTHQVSALIMGPGGYSVKDFLKVGSLMTLIFIAVSLPMINWLF</sequence>
<evidence type="ECO:0000256" key="3">
    <source>
        <dbReference type="ARBA" id="ARBA00022692"/>
    </source>
</evidence>
<feature type="transmembrane region" description="Helical" evidence="7">
    <location>
        <begin position="423"/>
        <end position="440"/>
    </location>
</feature>
<feature type="transmembrane region" description="Helical" evidence="7">
    <location>
        <begin position="12"/>
        <end position="45"/>
    </location>
</feature>
<dbReference type="GO" id="GO:0008324">
    <property type="term" value="F:monoatomic cation transmembrane transporter activity"/>
    <property type="evidence" value="ECO:0007669"/>
    <property type="project" value="InterPro"/>
</dbReference>
<dbReference type="InterPro" id="IPR006037">
    <property type="entry name" value="RCK_C"/>
</dbReference>
<dbReference type="AlphaFoldDB" id="A0A4R6XYD0"/>
<accession>A0A4R6XYD0</accession>
<feature type="transmembrane region" description="Helical" evidence="7">
    <location>
        <begin position="511"/>
        <end position="540"/>
    </location>
</feature>
<keyword evidence="6 7" id="KW-0472">Membrane</keyword>
<keyword evidence="4" id="KW-0677">Repeat</keyword>
<evidence type="ECO:0000313" key="10">
    <source>
        <dbReference type="Proteomes" id="UP000295724"/>
    </source>
</evidence>
<dbReference type="EMBL" id="SNZB01000002">
    <property type="protein sequence ID" value="TDR22743.1"/>
    <property type="molecule type" value="Genomic_DNA"/>
</dbReference>
<keyword evidence="10" id="KW-1185">Reference proteome</keyword>
<gene>
    <name evidence="9" type="ORF">C8D91_1236</name>
</gene>
<dbReference type="PANTHER" id="PTHR43652">
    <property type="entry name" value="BASIC AMINO ACID ANTIPORTER YFCC-RELATED"/>
    <property type="match status" value="1"/>
</dbReference>
<dbReference type="PANTHER" id="PTHR43652:SF2">
    <property type="entry name" value="BASIC AMINO ACID ANTIPORTER YFCC-RELATED"/>
    <property type="match status" value="1"/>
</dbReference>
<evidence type="ECO:0000256" key="1">
    <source>
        <dbReference type="ARBA" id="ARBA00004141"/>
    </source>
</evidence>
<reference evidence="9 10" key="1">
    <citation type="submission" date="2019-03" db="EMBL/GenBank/DDBJ databases">
        <title>Genomic Encyclopedia of Type Strains, Phase IV (KMG-IV): sequencing the most valuable type-strain genomes for metagenomic binning, comparative biology and taxonomic classification.</title>
        <authorList>
            <person name="Goeker M."/>
        </authorList>
    </citation>
    <scope>NUCLEOTIDE SEQUENCE [LARGE SCALE GENOMIC DNA]</scope>
    <source>
        <strain evidence="9 10">DSM 25488</strain>
    </source>
</reference>
<evidence type="ECO:0000256" key="4">
    <source>
        <dbReference type="ARBA" id="ARBA00022737"/>
    </source>
</evidence>
<dbReference type="GO" id="GO:0006813">
    <property type="term" value="P:potassium ion transport"/>
    <property type="evidence" value="ECO:0007669"/>
    <property type="project" value="InterPro"/>
</dbReference>
<keyword evidence="3 7" id="KW-0812">Transmembrane</keyword>
<evidence type="ECO:0000256" key="7">
    <source>
        <dbReference type="SAM" id="Phobius"/>
    </source>
</evidence>
<dbReference type="InterPro" id="IPR051679">
    <property type="entry name" value="DASS-Related_Transporters"/>
</dbReference>
<protein>
    <submittedName>
        <fullName evidence="9">Di/tricarboxylate transporter</fullName>
    </submittedName>
</protein>
<comment type="subcellular location">
    <subcellularLocation>
        <location evidence="1">Membrane</location>
        <topology evidence="1">Multi-pass membrane protein</topology>
    </subcellularLocation>
</comment>
<comment type="caution">
    <text evidence="9">The sequence shown here is derived from an EMBL/GenBank/DDBJ whole genome shotgun (WGS) entry which is preliminary data.</text>
</comment>
<evidence type="ECO:0000256" key="6">
    <source>
        <dbReference type="ARBA" id="ARBA00023136"/>
    </source>
</evidence>
<dbReference type="GO" id="GO:0005886">
    <property type="term" value="C:plasma membrane"/>
    <property type="evidence" value="ECO:0007669"/>
    <property type="project" value="TreeGrafter"/>
</dbReference>
<feature type="transmembrane region" description="Helical" evidence="7">
    <location>
        <begin position="57"/>
        <end position="75"/>
    </location>
</feature>
<feature type="transmembrane region" description="Helical" evidence="7">
    <location>
        <begin position="145"/>
        <end position="170"/>
    </location>
</feature>
<dbReference type="Pfam" id="PF03600">
    <property type="entry name" value="CitMHS"/>
    <property type="match status" value="1"/>
</dbReference>
<evidence type="ECO:0000256" key="5">
    <source>
        <dbReference type="ARBA" id="ARBA00022989"/>
    </source>
</evidence>
<evidence type="ECO:0000313" key="9">
    <source>
        <dbReference type="EMBL" id="TDR22743.1"/>
    </source>
</evidence>
<keyword evidence="2" id="KW-0813">Transport</keyword>
<dbReference type="PROSITE" id="PS51202">
    <property type="entry name" value="RCK_C"/>
    <property type="match status" value="1"/>
</dbReference>
<feature type="transmembrane region" description="Helical" evidence="7">
    <location>
        <begin position="475"/>
        <end position="499"/>
    </location>
</feature>
<feature type="domain" description="RCK C-terminal" evidence="8">
    <location>
        <begin position="230"/>
        <end position="314"/>
    </location>
</feature>
<dbReference type="OrthoDB" id="9809303at2"/>